<dbReference type="Proteomes" id="UP001162483">
    <property type="component" value="Unassembled WGS sequence"/>
</dbReference>
<protein>
    <submittedName>
        <fullName evidence="2">Uncharacterized protein</fullName>
    </submittedName>
</protein>
<organism evidence="2 3">
    <name type="scientific">Staurois parvus</name>
    <dbReference type="NCBI Taxonomy" id="386267"/>
    <lineage>
        <taxon>Eukaryota</taxon>
        <taxon>Metazoa</taxon>
        <taxon>Chordata</taxon>
        <taxon>Craniata</taxon>
        <taxon>Vertebrata</taxon>
        <taxon>Euteleostomi</taxon>
        <taxon>Amphibia</taxon>
        <taxon>Batrachia</taxon>
        <taxon>Anura</taxon>
        <taxon>Neobatrachia</taxon>
        <taxon>Ranoidea</taxon>
        <taxon>Ranidae</taxon>
        <taxon>Staurois</taxon>
    </lineage>
</organism>
<evidence type="ECO:0000256" key="1">
    <source>
        <dbReference type="SAM" id="MobiDB-lite"/>
    </source>
</evidence>
<evidence type="ECO:0000313" key="2">
    <source>
        <dbReference type="EMBL" id="CAI9619273.1"/>
    </source>
</evidence>
<keyword evidence="3" id="KW-1185">Reference proteome</keyword>
<gene>
    <name evidence="2" type="ORF">SPARVUS_LOCUS15805474</name>
</gene>
<accession>A0ABN9HBV1</accession>
<proteinExistence type="predicted"/>
<comment type="caution">
    <text evidence="2">The sequence shown here is derived from an EMBL/GenBank/DDBJ whole genome shotgun (WGS) entry which is preliminary data.</text>
</comment>
<evidence type="ECO:0000313" key="3">
    <source>
        <dbReference type="Proteomes" id="UP001162483"/>
    </source>
</evidence>
<name>A0ABN9HBV1_9NEOB</name>
<dbReference type="EMBL" id="CATNWA010020644">
    <property type="protein sequence ID" value="CAI9619273.1"/>
    <property type="molecule type" value="Genomic_DNA"/>
</dbReference>
<reference evidence="2" key="1">
    <citation type="submission" date="2023-05" db="EMBL/GenBank/DDBJ databases">
        <authorList>
            <person name="Stuckert A."/>
        </authorList>
    </citation>
    <scope>NUCLEOTIDE SEQUENCE</scope>
</reference>
<feature type="region of interest" description="Disordered" evidence="1">
    <location>
        <begin position="1"/>
        <end position="87"/>
    </location>
</feature>
<sequence>MMDNQPPLTSPDGSSHGNPPERCPRPLYSRDSTQEGHTIPHHHQVDDDNYWNPPERCPRPLYSRDSTQEGHTIPHHHQVDEEQSLRTHQRDVPVLCIPGIPHRKVTPSLTIIRVESSGMIILMLKKSIKRRMRSME</sequence>
<feature type="compositionally biased region" description="Basic and acidic residues" evidence="1">
    <location>
        <begin position="77"/>
        <end position="87"/>
    </location>
</feature>